<dbReference type="InterPro" id="IPR001496">
    <property type="entry name" value="SOCS_box"/>
</dbReference>
<feature type="repeat" description="ANK" evidence="4">
    <location>
        <begin position="483"/>
        <end position="515"/>
    </location>
</feature>
<feature type="repeat" description="ANK" evidence="4">
    <location>
        <begin position="319"/>
        <end position="351"/>
    </location>
</feature>
<feature type="repeat" description="ANK" evidence="4">
    <location>
        <begin position="352"/>
        <end position="384"/>
    </location>
</feature>
<dbReference type="FunFam" id="1.10.750.20:FF:000001">
    <property type="entry name" value="Ankyrin repeat and SOCS box containing 1"/>
    <property type="match status" value="1"/>
</dbReference>
<reference evidence="7 8" key="1">
    <citation type="submission" date="2024-09" db="EMBL/GenBank/DDBJ databases">
        <title>A chromosome-level genome assembly of Gray's grenadier anchovy, Coilia grayii.</title>
        <authorList>
            <person name="Fu Z."/>
        </authorList>
    </citation>
    <scope>NUCLEOTIDE SEQUENCE [LARGE SCALE GENOMIC DNA]</scope>
    <source>
        <strain evidence="7">G4</strain>
        <tissue evidence="7">Muscle</tissue>
    </source>
</reference>
<dbReference type="InterPro" id="IPR036770">
    <property type="entry name" value="Ankyrin_rpt-contain_sf"/>
</dbReference>
<evidence type="ECO:0000313" key="8">
    <source>
        <dbReference type="Proteomes" id="UP001591681"/>
    </source>
</evidence>
<feature type="repeat" description="ANK" evidence="4">
    <location>
        <begin position="385"/>
        <end position="417"/>
    </location>
</feature>
<sequence>MQALINKYSSPSMTSSSVLSNKIKHLQRKQENDHLFLPGDNRKQSLMNKYSSPLRSTSLEIPKITKHDFQNRQQDSDYYSPGDTKRRQGLMNKYSPPLRSTSLEIPKTTKHEFQNRKQEHANHSSPGDTKRIGLQALMNKYSSPSPSPSLSTSPSSWSSPLWSTSVEFSVNTRHEFRNRTQESYQRPSIDTKRIQELIHNTSPWWMTPLDSLENPKQVFPEINKVIWANDVGTLREILKYAPLENLTKPSIEGCIHLHEAAYYGFLDCLKELVKAFPDLINKRTMHLQTPLLLAANCKHTNCVECLLQAGADPNLADKLGETPLYLACLRNCEDMVELLLRAGANVGRATLNGLTPLHEAAQHRNLKMCRLLVKAKASVSARSRYGIEPVFAAAQGGCPEVLNFLIRHGANIDAHACDGATPLYEAARNGHEEVVELLLSKGANADEPNDAGLTPLHIAAKNGHARVVSLLITHTNLTSINRNGISPLHLAAESDREDVLEILIAAELDVNSMLSPDRSTLYEDRRSTALFFAVRQDNWDAAYMLLEAGADPNLDVFNPLLLALSRGDRDMVTLLLQYGANVNATVPTHPTTFPGALLFCINNISMLKVLLDNGCDATSCFHCIYGDHPHPEVTRKRTTGYSLHLHGPEAPHTSAAQFCETLADPFYSPWAGPIIDLLLDYVGKVKLCSRLTELLDSNKDWAHIKEKTKPLFSLMHLSRLRIHQLIGRQRMRQMTTLPLPARLIKYLLYDNTESEDFINYGFD</sequence>
<dbReference type="Pfam" id="PF13637">
    <property type="entry name" value="Ank_4"/>
    <property type="match status" value="1"/>
</dbReference>
<name>A0ABD1J4B5_9TELE</name>
<feature type="repeat" description="ANK" evidence="4">
    <location>
        <begin position="451"/>
        <end position="472"/>
    </location>
</feature>
<dbReference type="InterPro" id="IPR036036">
    <property type="entry name" value="SOCS_box-like_dom_sf"/>
</dbReference>
<feature type="compositionally biased region" description="Polar residues" evidence="5">
    <location>
        <begin position="44"/>
        <end position="59"/>
    </location>
</feature>
<feature type="repeat" description="ANK" evidence="4">
    <location>
        <begin position="286"/>
        <end position="318"/>
    </location>
</feature>
<keyword evidence="2" id="KW-0677">Repeat</keyword>
<evidence type="ECO:0000256" key="4">
    <source>
        <dbReference type="PROSITE-ProRule" id="PRU00023"/>
    </source>
</evidence>
<feature type="repeat" description="ANK" evidence="4">
    <location>
        <begin position="418"/>
        <end position="450"/>
    </location>
</feature>
<dbReference type="PANTHER" id="PTHR24126:SF14">
    <property type="entry name" value="ANK_REP_REGION DOMAIN-CONTAINING PROTEIN"/>
    <property type="match status" value="1"/>
</dbReference>
<dbReference type="Gene3D" id="1.10.750.20">
    <property type="entry name" value="SOCS box"/>
    <property type="match status" value="1"/>
</dbReference>
<evidence type="ECO:0000256" key="2">
    <source>
        <dbReference type="ARBA" id="ARBA00022737"/>
    </source>
</evidence>
<dbReference type="SMART" id="SM00248">
    <property type="entry name" value="ANK"/>
    <property type="match status" value="10"/>
</dbReference>
<organism evidence="7 8">
    <name type="scientific">Coilia grayii</name>
    <name type="common">Gray's grenadier anchovy</name>
    <dbReference type="NCBI Taxonomy" id="363190"/>
    <lineage>
        <taxon>Eukaryota</taxon>
        <taxon>Metazoa</taxon>
        <taxon>Chordata</taxon>
        <taxon>Craniata</taxon>
        <taxon>Vertebrata</taxon>
        <taxon>Euteleostomi</taxon>
        <taxon>Actinopterygii</taxon>
        <taxon>Neopterygii</taxon>
        <taxon>Teleostei</taxon>
        <taxon>Clupei</taxon>
        <taxon>Clupeiformes</taxon>
        <taxon>Clupeoidei</taxon>
        <taxon>Engraulidae</taxon>
        <taxon>Coilinae</taxon>
        <taxon>Coilia</taxon>
    </lineage>
</organism>
<protein>
    <recommendedName>
        <fullName evidence="6">SOCS box domain-containing protein</fullName>
    </recommendedName>
</protein>
<dbReference type="CDD" id="cd03716">
    <property type="entry name" value="SOCS_ASB_like"/>
    <property type="match status" value="1"/>
</dbReference>
<keyword evidence="8" id="KW-1185">Reference proteome</keyword>
<accession>A0ABD1J4B5</accession>
<dbReference type="SUPFAM" id="SSF48403">
    <property type="entry name" value="Ankyrin repeat"/>
    <property type="match status" value="1"/>
</dbReference>
<dbReference type="SMART" id="SM00969">
    <property type="entry name" value="SOCS_box"/>
    <property type="match status" value="1"/>
</dbReference>
<dbReference type="InterPro" id="IPR002110">
    <property type="entry name" value="Ankyrin_rpt"/>
</dbReference>
<feature type="repeat" description="ANK" evidence="4">
    <location>
        <begin position="555"/>
        <end position="587"/>
    </location>
</feature>
<feature type="region of interest" description="Disordered" evidence="5">
    <location>
        <begin position="30"/>
        <end position="161"/>
    </location>
</feature>
<evidence type="ECO:0000256" key="5">
    <source>
        <dbReference type="SAM" id="MobiDB-lite"/>
    </source>
</evidence>
<dbReference type="Pfam" id="PF07525">
    <property type="entry name" value="SOCS_box"/>
    <property type="match status" value="1"/>
</dbReference>
<dbReference type="PANTHER" id="PTHR24126">
    <property type="entry name" value="ANKYRIN REPEAT, PH AND SEC7 DOMAIN CONTAINING PROTEIN SECG-RELATED"/>
    <property type="match status" value="1"/>
</dbReference>
<feature type="domain" description="SOCS box" evidence="6">
    <location>
        <begin position="713"/>
        <end position="753"/>
    </location>
</feature>
<evidence type="ECO:0000259" key="6">
    <source>
        <dbReference type="PROSITE" id="PS50225"/>
    </source>
</evidence>
<dbReference type="PROSITE" id="PS50297">
    <property type="entry name" value="ANK_REP_REGION"/>
    <property type="match status" value="8"/>
</dbReference>
<feature type="compositionally biased region" description="Low complexity" evidence="5">
    <location>
        <begin position="142"/>
        <end position="161"/>
    </location>
</feature>
<dbReference type="AlphaFoldDB" id="A0ABD1J4B5"/>
<dbReference type="EMBL" id="JBHFQA010000019">
    <property type="protein sequence ID" value="KAL2082027.1"/>
    <property type="molecule type" value="Genomic_DNA"/>
</dbReference>
<evidence type="ECO:0000256" key="1">
    <source>
        <dbReference type="ARBA" id="ARBA00004906"/>
    </source>
</evidence>
<gene>
    <name evidence="7" type="ORF">ACEWY4_021845</name>
</gene>
<comment type="pathway">
    <text evidence="1">Protein modification; protein ubiquitination.</text>
</comment>
<dbReference type="Proteomes" id="UP001591681">
    <property type="component" value="Unassembled WGS sequence"/>
</dbReference>
<evidence type="ECO:0000313" key="7">
    <source>
        <dbReference type="EMBL" id="KAL2082027.1"/>
    </source>
</evidence>
<proteinExistence type="predicted"/>
<dbReference type="SUPFAM" id="SSF158235">
    <property type="entry name" value="SOCS box-like"/>
    <property type="match status" value="1"/>
</dbReference>
<dbReference type="PRINTS" id="PR01415">
    <property type="entry name" value="ANKYRIN"/>
</dbReference>
<dbReference type="PROSITE" id="PS50088">
    <property type="entry name" value="ANK_REPEAT"/>
    <property type="match status" value="8"/>
</dbReference>
<comment type="caution">
    <text evidence="7">The sequence shown here is derived from an EMBL/GenBank/DDBJ whole genome shotgun (WGS) entry which is preliminary data.</text>
</comment>
<dbReference type="Gene3D" id="1.25.40.20">
    <property type="entry name" value="Ankyrin repeat-containing domain"/>
    <property type="match status" value="4"/>
</dbReference>
<dbReference type="PROSITE" id="PS50225">
    <property type="entry name" value="SOCS"/>
    <property type="match status" value="1"/>
</dbReference>
<feature type="compositionally biased region" description="Basic and acidic residues" evidence="5">
    <location>
        <begin position="107"/>
        <end position="122"/>
    </location>
</feature>
<dbReference type="Pfam" id="PF12796">
    <property type="entry name" value="Ank_2"/>
    <property type="match status" value="3"/>
</dbReference>
<keyword evidence="3 4" id="KW-0040">ANK repeat</keyword>
<evidence type="ECO:0000256" key="3">
    <source>
        <dbReference type="ARBA" id="ARBA00023043"/>
    </source>
</evidence>